<evidence type="ECO:0008006" key="10">
    <source>
        <dbReference type="Google" id="ProtNLM"/>
    </source>
</evidence>
<dbReference type="SUPFAM" id="SSF50346">
    <property type="entry name" value="PRC-barrel domain"/>
    <property type="match status" value="1"/>
</dbReference>
<evidence type="ECO:0000259" key="6">
    <source>
        <dbReference type="Pfam" id="PF01782"/>
    </source>
</evidence>
<dbReference type="InterPro" id="IPR009000">
    <property type="entry name" value="Transl_B-barrel_sf"/>
</dbReference>
<proteinExistence type="inferred from homology"/>
<dbReference type="PANTHER" id="PTHR33692:SF1">
    <property type="entry name" value="RIBOSOME MATURATION FACTOR RIMM"/>
    <property type="match status" value="1"/>
</dbReference>
<dbReference type="GO" id="GO:0006364">
    <property type="term" value="P:rRNA processing"/>
    <property type="evidence" value="ECO:0007669"/>
    <property type="project" value="UniProtKB-KW"/>
</dbReference>
<keyword evidence="9" id="KW-1185">Reference proteome</keyword>
<keyword evidence="2" id="KW-0690">Ribosome biogenesis</keyword>
<feature type="compositionally biased region" description="Basic residues" evidence="5">
    <location>
        <begin position="258"/>
        <end position="268"/>
    </location>
</feature>
<dbReference type="Proteomes" id="UP001445335">
    <property type="component" value="Unassembled WGS sequence"/>
</dbReference>
<evidence type="ECO:0000313" key="8">
    <source>
        <dbReference type="EMBL" id="KAK9831347.1"/>
    </source>
</evidence>
<feature type="domain" description="Ribosome maturation factor RimM PRC barrel" evidence="7">
    <location>
        <begin position="166"/>
        <end position="243"/>
    </location>
</feature>
<dbReference type="Pfam" id="PF01782">
    <property type="entry name" value="RimM"/>
    <property type="match status" value="1"/>
</dbReference>
<evidence type="ECO:0000256" key="2">
    <source>
        <dbReference type="ARBA" id="ARBA00022517"/>
    </source>
</evidence>
<dbReference type="Pfam" id="PF24986">
    <property type="entry name" value="PRC_RimM"/>
    <property type="match status" value="1"/>
</dbReference>
<dbReference type="InterPro" id="IPR011961">
    <property type="entry name" value="RimM"/>
</dbReference>
<protein>
    <recommendedName>
        <fullName evidence="10">Ribosome maturation factor RimM</fullName>
    </recommendedName>
</protein>
<evidence type="ECO:0000256" key="4">
    <source>
        <dbReference type="ARBA" id="ARBA00023186"/>
    </source>
</evidence>
<dbReference type="InterPro" id="IPR036976">
    <property type="entry name" value="RimM_N_sf"/>
</dbReference>
<evidence type="ECO:0000256" key="5">
    <source>
        <dbReference type="SAM" id="MobiDB-lite"/>
    </source>
</evidence>
<dbReference type="EMBL" id="JALJOU010000047">
    <property type="protein sequence ID" value="KAK9831347.1"/>
    <property type="molecule type" value="Genomic_DNA"/>
</dbReference>
<feature type="region of interest" description="Disordered" evidence="5">
    <location>
        <begin position="247"/>
        <end position="282"/>
    </location>
</feature>
<evidence type="ECO:0000313" key="9">
    <source>
        <dbReference type="Proteomes" id="UP001445335"/>
    </source>
</evidence>
<dbReference type="GO" id="GO:0005840">
    <property type="term" value="C:ribosome"/>
    <property type="evidence" value="ECO:0007669"/>
    <property type="project" value="InterPro"/>
</dbReference>
<feature type="region of interest" description="Disordered" evidence="5">
    <location>
        <begin position="86"/>
        <end position="109"/>
    </location>
</feature>
<dbReference type="InterPro" id="IPR011033">
    <property type="entry name" value="PRC_barrel-like_sf"/>
</dbReference>
<dbReference type="Gene3D" id="2.40.30.60">
    <property type="entry name" value="RimM"/>
    <property type="match status" value="1"/>
</dbReference>
<dbReference type="NCBIfam" id="TIGR02273">
    <property type="entry name" value="16S_RimM"/>
    <property type="match status" value="1"/>
</dbReference>
<dbReference type="Gene3D" id="2.30.30.240">
    <property type="entry name" value="PRC-barrel domain"/>
    <property type="match status" value="1"/>
</dbReference>
<name>A0AAW1RDS5_9CHLO</name>
<feature type="domain" description="RimM N-terminal" evidence="6">
    <location>
        <begin position="58"/>
        <end position="148"/>
    </location>
</feature>
<reference evidence="8 9" key="1">
    <citation type="journal article" date="2024" name="Nat. Commun.">
        <title>Phylogenomics reveals the evolutionary origins of lichenization in chlorophyte algae.</title>
        <authorList>
            <person name="Puginier C."/>
            <person name="Libourel C."/>
            <person name="Otte J."/>
            <person name="Skaloud P."/>
            <person name="Haon M."/>
            <person name="Grisel S."/>
            <person name="Petersen M."/>
            <person name="Berrin J.G."/>
            <person name="Delaux P.M."/>
            <person name="Dal Grande F."/>
            <person name="Keller J."/>
        </authorList>
    </citation>
    <scope>NUCLEOTIDE SEQUENCE [LARGE SCALE GENOMIC DNA]</scope>
    <source>
        <strain evidence="8 9">SAG 245.80</strain>
    </source>
</reference>
<dbReference type="GO" id="GO:0043022">
    <property type="term" value="F:ribosome binding"/>
    <property type="evidence" value="ECO:0007669"/>
    <property type="project" value="InterPro"/>
</dbReference>
<keyword evidence="3" id="KW-0698">rRNA processing</keyword>
<dbReference type="InterPro" id="IPR002676">
    <property type="entry name" value="RimM_N"/>
</dbReference>
<evidence type="ECO:0000259" key="7">
    <source>
        <dbReference type="Pfam" id="PF24986"/>
    </source>
</evidence>
<dbReference type="PANTHER" id="PTHR33692">
    <property type="entry name" value="RIBOSOME MATURATION FACTOR RIMM"/>
    <property type="match status" value="1"/>
</dbReference>
<keyword evidence="4" id="KW-0143">Chaperone</keyword>
<accession>A0AAW1RDS5</accession>
<evidence type="ECO:0000256" key="1">
    <source>
        <dbReference type="ARBA" id="ARBA00022490"/>
    </source>
</evidence>
<feature type="compositionally biased region" description="Gly residues" evidence="5">
    <location>
        <begin position="273"/>
        <end position="282"/>
    </location>
</feature>
<sequence>MQQFAVGADFGLAKAALVAAAAPDEPSAIRPVVDALAAQADVDIQDSSTPSDDDLLELGVCGAPHGVRGELRLALITDSPQQRLGKPGQLWVRPRTGWTPERGRGPPQSVWLESGRPTVVKGREVWLLKLRGVETPEAAEAFSGLFLLGNAASRPALDSDDEFYVQELVGMAVALQSSGGVIGAVVDMYDGTGTHDVLRVRLDAFPVPEGEPPRTMLLPFSRAFVPIVDRAARRMVITPPAGLLEAATEERLPAKEKRGQRRPRRRPSRTPGIEGGGADVNI</sequence>
<dbReference type="AlphaFoldDB" id="A0AAW1RDS5"/>
<dbReference type="HAMAP" id="MF_00014">
    <property type="entry name" value="Ribosome_mat_RimM"/>
    <property type="match status" value="1"/>
</dbReference>
<dbReference type="SUPFAM" id="SSF50447">
    <property type="entry name" value="Translation proteins"/>
    <property type="match status" value="1"/>
</dbReference>
<comment type="caution">
    <text evidence="8">The sequence shown here is derived from an EMBL/GenBank/DDBJ whole genome shotgun (WGS) entry which is preliminary data.</text>
</comment>
<gene>
    <name evidence="8" type="ORF">WJX81_004109</name>
</gene>
<feature type="compositionally biased region" description="Basic and acidic residues" evidence="5">
    <location>
        <begin position="248"/>
        <end position="257"/>
    </location>
</feature>
<organism evidence="8 9">
    <name type="scientific">Elliptochloris bilobata</name>
    <dbReference type="NCBI Taxonomy" id="381761"/>
    <lineage>
        <taxon>Eukaryota</taxon>
        <taxon>Viridiplantae</taxon>
        <taxon>Chlorophyta</taxon>
        <taxon>core chlorophytes</taxon>
        <taxon>Trebouxiophyceae</taxon>
        <taxon>Trebouxiophyceae incertae sedis</taxon>
        <taxon>Elliptochloris clade</taxon>
        <taxon>Elliptochloris</taxon>
    </lineage>
</organism>
<evidence type="ECO:0000256" key="3">
    <source>
        <dbReference type="ARBA" id="ARBA00022552"/>
    </source>
</evidence>
<dbReference type="InterPro" id="IPR056792">
    <property type="entry name" value="PRC_RimM"/>
</dbReference>
<keyword evidence="1" id="KW-0963">Cytoplasm</keyword>